<dbReference type="InterPro" id="IPR045743">
    <property type="entry name" value="DUF6089"/>
</dbReference>
<dbReference type="AlphaFoldDB" id="A0A1M6KRM8"/>
<keyword evidence="4" id="KW-1185">Reference proteome</keyword>
<keyword evidence="1" id="KW-0732">Signal</keyword>
<feature type="domain" description="DUF6089" evidence="2">
    <location>
        <begin position="5"/>
        <end position="130"/>
    </location>
</feature>
<evidence type="ECO:0000313" key="3">
    <source>
        <dbReference type="EMBL" id="SHJ61546.1"/>
    </source>
</evidence>
<evidence type="ECO:0000259" key="2">
    <source>
        <dbReference type="Pfam" id="PF19573"/>
    </source>
</evidence>
<sequence>MRKIVLVFIAVVLTVSGFAQKTADIGIWGGSSTYWGDVKEASPLQTFNLNYGGYFRYNFNKRAALRLMFLNGTFAADGTVEDVKWDFNKTAQDLSVSVEINYLEYILGDKKTPFTPYIMGGLGVMYFPYELLSSGDPNNPGELDVLFNINPEHPLVVNGNEVQESVIAPTIPFGFGVKFNVGERIGIGAEYLMRKIFSDKLDDLDDPLSFSKTNNAEAVKYTDFLHNNDWSGYLGVHVTYKIYLNKKACPAYDRKYW</sequence>
<dbReference type="STRING" id="1168035.SAMN05444280_12430"/>
<feature type="chain" id="PRO_5012906658" evidence="1">
    <location>
        <begin position="22"/>
        <end position="257"/>
    </location>
</feature>
<dbReference type="SUPFAM" id="SSF56925">
    <property type="entry name" value="OMPA-like"/>
    <property type="match status" value="1"/>
</dbReference>
<dbReference type="Pfam" id="PF19573">
    <property type="entry name" value="DUF6089"/>
    <property type="match status" value="2"/>
</dbReference>
<evidence type="ECO:0000256" key="1">
    <source>
        <dbReference type="SAM" id="SignalP"/>
    </source>
</evidence>
<feature type="domain" description="DUF6089" evidence="2">
    <location>
        <begin position="161"/>
        <end position="243"/>
    </location>
</feature>
<dbReference type="InterPro" id="IPR011250">
    <property type="entry name" value="OMP/PagP_B-barrel"/>
</dbReference>
<dbReference type="OrthoDB" id="654178at2"/>
<dbReference type="Proteomes" id="UP000184050">
    <property type="component" value="Unassembled WGS sequence"/>
</dbReference>
<reference evidence="3 4" key="1">
    <citation type="submission" date="2016-11" db="EMBL/GenBank/DDBJ databases">
        <authorList>
            <person name="Jaros S."/>
            <person name="Januszkiewicz K."/>
            <person name="Wedrychowicz H."/>
        </authorList>
    </citation>
    <scope>NUCLEOTIDE SEQUENCE [LARGE SCALE GENOMIC DNA]</scope>
    <source>
        <strain evidence="3 4">DSM 27063</strain>
    </source>
</reference>
<feature type="signal peptide" evidence="1">
    <location>
        <begin position="1"/>
        <end position="21"/>
    </location>
</feature>
<name>A0A1M6KRM8_9BACT</name>
<proteinExistence type="predicted"/>
<dbReference type="RefSeq" id="WP_073171037.1">
    <property type="nucleotide sequence ID" value="NZ_FQZE01000024.1"/>
</dbReference>
<dbReference type="EMBL" id="FQZE01000024">
    <property type="protein sequence ID" value="SHJ61546.1"/>
    <property type="molecule type" value="Genomic_DNA"/>
</dbReference>
<organism evidence="3 4">
    <name type="scientific">Tangfeifania diversioriginum</name>
    <dbReference type="NCBI Taxonomy" id="1168035"/>
    <lineage>
        <taxon>Bacteria</taxon>
        <taxon>Pseudomonadati</taxon>
        <taxon>Bacteroidota</taxon>
        <taxon>Bacteroidia</taxon>
        <taxon>Marinilabiliales</taxon>
        <taxon>Prolixibacteraceae</taxon>
        <taxon>Tangfeifania</taxon>
    </lineage>
</organism>
<evidence type="ECO:0000313" key="4">
    <source>
        <dbReference type="Proteomes" id="UP000184050"/>
    </source>
</evidence>
<gene>
    <name evidence="3" type="ORF">SAMN05444280_12430</name>
</gene>
<accession>A0A1M6KRM8</accession>
<protein>
    <submittedName>
        <fullName evidence="3">Outer membrane protein beta-barrel domain-containing protein</fullName>
    </submittedName>
</protein>
<dbReference type="Gene3D" id="2.40.160.20">
    <property type="match status" value="1"/>
</dbReference>